<dbReference type="GO" id="GO:0043083">
    <property type="term" value="C:synaptic cleft"/>
    <property type="evidence" value="ECO:0007669"/>
    <property type="project" value="UniProtKB-SubCell"/>
</dbReference>
<organism evidence="6 7">
    <name type="scientific">Oedothorax gibbosus</name>
    <dbReference type="NCBI Taxonomy" id="931172"/>
    <lineage>
        <taxon>Eukaryota</taxon>
        <taxon>Metazoa</taxon>
        <taxon>Ecdysozoa</taxon>
        <taxon>Arthropoda</taxon>
        <taxon>Chelicerata</taxon>
        <taxon>Arachnida</taxon>
        <taxon>Araneae</taxon>
        <taxon>Araneomorphae</taxon>
        <taxon>Entelegynae</taxon>
        <taxon>Araneoidea</taxon>
        <taxon>Linyphiidae</taxon>
        <taxon>Erigoninae</taxon>
        <taxon>Oedothorax</taxon>
    </lineage>
</organism>
<reference evidence="6 7" key="1">
    <citation type="journal article" date="2022" name="Nat. Ecol. Evol.">
        <title>A masculinizing supergene underlies an exaggerated male reproductive morph in a spider.</title>
        <authorList>
            <person name="Hendrickx F."/>
            <person name="De Corte Z."/>
            <person name="Sonet G."/>
            <person name="Van Belleghem S.M."/>
            <person name="Kostlbacher S."/>
            <person name="Vangestel C."/>
        </authorList>
    </citation>
    <scope>NUCLEOTIDE SEQUENCE [LARGE SCALE GENOMIC DNA]</scope>
    <source>
        <strain evidence="6">W744_W776</strain>
    </source>
</reference>
<dbReference type="EMBL" id="JAFNEN010000099">
    <property type="protein sequence ID" value="KAG8194767.1"/>
    <property type="molecule type" value="Genomic_DNA"/>
</dbReference>
<dbReference type="Pfam" id="PF11326">
    <property type="entry name" value="PANTS-like"/>
    <property type="match status" value="1"/>
</dbReference>
<gene>
    <name evidence="6" type="ORF">JTE90_026407</name>
</gene>
<dbReference type="PANTHER" id="PTHR28052">
    <property type="entry name" value="UPF0545 PROTEIN C22ORF39"/>
    <property type="match status" value="1"/>
</dbReference>
<sequence>MFKKEENLRYFEVSDGYENDDLPNDAWKIRPCEWYKEEYKDCKGFRARFHQYFIHGETVDCSQWKIDFDNCMQFRKKKDLKCMECVMSSEDKRKKERENASSENDVWEYRTEPPNNWNSTMPDWMLEDKKNSLLIDTQNRLNEGKSLEPIFTGFRCTIM</sequence>
<protein>
    <recommendedName>
        <fullName evidence="3">Synaptic plasticity regulator PANTS</fullName>
    </recommendedName>
    <alternativeName>
        <fullName evidence="4">Plasticity-associated neural transcript short</fullName>
    </alternativeName>
</protein>
<accession>A0AAV6VE01</accession>
<evidence type="ECO:0000256" key="2">
    <source>
        <dbReference type="ARBA" id="ARBA00043942"/>
    </source>
</evidence>
<keyword evidence="7" id="KW-1185">Reference proteome</keyword>
<comment type="caution">
    <text evidence="6">The sequence shown here is derived from an EMBL/GenBank/DDBJ whole genome shotgun (WGS) entry which is preliminary data.</text>
</comment>
<name>A0AAV6VE01_9ARAC</name>
<proteinExistence type="inferred from homology"/>
<comment type="similarity">
    <text evidence="1">Belongs to the UPF0545 family.</text>
</comment>
<dbReference type="InterPro" id="IPR021475">
    <property type="entry name" value="Pants/Emi1-like"/>
</dbReference>
<evidence type="ECO:0000256" key="5">
    <source>
        <dbReference type="SAM" id="MobiDB-lite"/>
    </source>
</evidence>
<evidence type="ECO:0000256" key="3">
    <source>
        <dbReference type="ARBA" id="ARBA00044072"/>
    </source>
</evidence>
<dbReference type="Proteomes" id="UP000827092">
    <property type="component" value="Unassembled WGS sequence"/>
</dbReference>
<feature type="region of interest" description="Disordered" evidence="5">
    <location>
        <begin position="93"/>
        <end position="112"/>
    </location>
</feature>
<evidence type="ECO:0000256" key="4">
    <source>
        <dbReference type="ARBA" id="ARBA00044235"/>
    </source>
</evidence>
<evidence type="ECO:0000256" key="1">
    <source>
        <dbReference type="ARBA" id="ARBA00006412"/>
    </source>
</evidence>
<evidence type="ECO:0000313" key="6">
    <source>
        <dbReference type="EMBL" id="KAG8194767.1"/>
    </source>
</evidence>
<comment type="subcellular location">
    <subcellularLocation>
        <location evidence="2">Synaptic cleft</location>
    </subcellularLocation>
</comment>
<dbReference type="AlphaFoldDB" id="A0AAV6VE01"/>
<dbReference type="PANTHER" id="PTHR28052:SF1">
    <property type="entry name" value="UPF0545 PROTEIN C22ORF39"/>
    <property type="match status" value="1"/>
</dbReference>
<evidence type="ECO:0000313" key="7">
    <source>
        <dbReference type="Proteomes" id="UP000827092"/>
    </source>
</evidence>